<accession>A0A1R3GNE0</accession>
<evidence type="ECO:0000256" key="1">
    <source>
        <dbReference type="SAM" id="MobiDB-lite"/>
    </source>
</evidence>
<dbReference type="InterPro" id="IPR036093">
    <property type="entry name" value="NAC_dom_sf"/>
</dbReference>
<dbReference type="GO" id="GO:0006355">
    <property type="term" value="P:regulation of DNA-templated transcription"/>
    <property type="evidence" value="ECO:0007669"/>
    <property type="project" value="InterPro"/>
</dbReference>
<feature type="region of interest" description="Disordered" evidence="1">
    <location>
        <begin position="104"/>
        <end position="162"/>
    </location>
</feature>
<protein>
    <submittedName>
        <fullName evidence="2">No apical meristem (NAM) protein</fullName>
    </submittedName>
</protein>
<dbReference type="Proteomes" id="UP000187203">
    <property type="component" value="Unassembled WGS sequence"/>
</dbReference>
<dbReference type="SUPFAM" id="SSF101941">
    <property type="entry name" value="NAC domain"/>
    <property type="match status" value="1"/>
</dbReference>
<dbReference type="GO" id="GO:0003677">
    <property type="term" value="F:DNA binding"/>
    <property type="evidence" value="ECO:0007669"/>
    <property type="project" value="InterPro"/>
</dbReference>
<gene>
    <name evidence="2" type="ORF">COLO4_34170</name>
</gene>
<name>A0A1R3GNE0_9ROSI</name>
<dbReference type="EMBL" id="AWUE01022105">
    <property type="protein sequence ID" value="OMO59530.1"/>
    <property type="molecule type" value="Genomic_DNA"/>
</dbReference>
<keyword evidence="3" id="KW-1185">Reference proteome</keyword>
<comment type="caution">
    <text evidence="2">The sequence shown here is derived from an EMBL/GenBank/DDBJ whole genome shotgun (WGS) entry which is preliminary data.</text>
</comment>
<evidence type="ECO:0000313" key="3">
    <source>
        <dbReference type="Proteomes" id="UP000187203"/>
    </source>
</evidence>
<proteinExistence type="predicted"/>
<reference evidence="3" key="1">
    <citation type="submission" date="2013-09" db="EMBL/GenBank/DDBJ databases">
        <title>Corchorus olitorius genome sequencing.</title>
        <authorList>
            <person name="Alam M."/>
            <person name="Haque M.S."/>
            <person name="Islam M.S."/>
            <person name="Emdad E.M."/>
            <person name="Islam M.M."/>
            <person name="Ahmed B."/>
            <person name="Halim A."/>
            <person name="Hossen Q.M.M."/>
            <person name="Hossain M.Z."/>
            <person name="Ahmed R."/>
            <person name="Khan M.M."/>
            <person name="Islam R."/>
            <person name="Rashid M.M."/>
            <person name="Khan S.A."/>
            <person name="Rahman M.S."/>
            <person name="Alam M."/>
            <person name="Yahiya A.S."/>
            <person name="Khan M.S."/>
            <person name="Azam M.S."/>
            <person name="Haque T."/>
            <person name="Lashkar M.Z.H."/>
            <person name="Akhand A.I."/>
            <person name="Morshed G."/>
            <person name="Roy S."/>
            <person name="Uddin K.S."/>
            <person name="Rabeya T."/>
            <person name="Hossain A.S."/>
            <person name="Chowdhury A."/>
            <person name="Snigdha A.R."/>
            <person name="Mortoza M.S."/>
            <person name="Matin S.A."/>
            <person name="Hoque S.M.E."/>
            <person name="Islam M.K."/>
            <person name="Roy D.K."/>
            <person name="Haider R."/>
            <person name="Moosa M.M."/>
            <person name="Elias S.M."/>
            <person name="Hasan A.M."/>
            <person name="Jahan S."/>
            <person name="Shafiuddin M."/>
            <person name="Mahmood N."/>
            <person name="Shommy N.S."/>
        </authorList>
    </citation>
    <scope>NUCLEOTIDE SEQUENCE [LARGE SCALE GENOMIC DNA]</scope>
    <source>
        <strain evidence="3">cv. O-4</strain>
    </source>
</reference>
<dbReference type="AlphaFoldDB" id="A0A1R3GNE0"/>
<sequence length="283" mass="32082">MSRFSPDFPHVPPGFVFEPTKQEIIKFYVRPAIDSGGGVWELGWSVRGKRIRDYDGQLLGHYNYFTYKIDDDVNNGMWDWVMHEYSAKGFNNAAICKIQCKPAKRNNKRNGKTQTKLSVNPRPQKKPRVDDHHDEIEIDLDQDKGSDHDRTTSTCDDDDDDDDDDALFLASLLANPSPDRSVNNVVEEIIQFQPQPPDEASSVGQVADLNPNDQETTFGEIVDWDQLQVIEEVDHKFGSDEYGSLQVWQALIDEPIIPTGFDDMESYGFQSLCSASTSIFPIS</sequence>
<feature type="compositionally biased region" description="Basic and acidic residues" evidence="1">
    <location>
        <begin position="127"/>
        <end position="151"/>
    </location>
</feature>
<evidence type="ECO:0000313" key="2">
    <source>
        <dbReference type="EMBL" id="OMO59530.1"/>
    </source>
</evidence>
<dbReference type="OrthoDB" id="10514183at2759"/>
<organism evidence="2 3">
    <name type="scientific">Corchorus olitorius</name>
    <dbReference type="NCBI Taxonomy" id="93759"/>
    <lineage>
        <taxon>Eukaryota</taxon>
        <taxon>Viridiplantae</taxon>
        <taxon>Streptophyta</taxon>
        <taxon>Embryophyta</taxon>
        <taxon>Tracheophyta</taxon>
        <taxon>Spermatophyta</taxon>
        <taxon>Magnoliopsida</taxon>
        <taxon>eudicotyledons</taxon>
        <taxon>Gunneridae</taxon>
        <taxon>Pentapetalae</taxon>
        <taxon>rosids</taxon>
        <taxon>malvids</taxon>
        <taxon>Malvales</taxon>
        <taxon>Malvaceae</taxon>
        <taxon>Grewioideae</taxon>
        <taxon>Apeibeae</taxon>
        <taxon>Corchorus</taxon>
    </lineage>
</organism>